<dbReference type="Proteomes" id="UP000747110">
    <property type="component" value="Unassembled WGS sequence"/>
</dbReference>
<dbReference type="InterPro" id="IPR036259">
    <property type="entry name" value="MFS_trans_sf"/>
</dbReference>
<dbReference type="EMBL" id="BNCP01000008">
    <property type="protein sequence ID" value="GIL76366.1"/>
    <property type="molecule type" value="Genomic_DNA"/>
</dbReference>
<keyword evidence="3" id="KW-1003">Cell membrane</keyword>
<evidence type="ECO:0000256" key="5">
    <source>
        <dbReference type="ARBA" id="ARBA00022989"/>
    </source>
</evidence>
<evidence type="ECO:0000256" key="2">
    <source>
        <dbReference type="ARBA" id="ARBA00022448"/>
    </source>
</evidence>
<dbReference type="Gene3D" id="1.20.1250.20">
    <property type="entry name" value="MFS general substrate transporter like domains"/>
    <property type="match status" value="2"/>
</dbReference>
<sequence>MNDLFRRASRLRAHAITQLAVAGLLSALVGFTLQLTKLSALDSSGRQYDQGTYTGKLGFLAVFGISKATGNLIVGWLVTRLGYVRTELAGWLLGLLMPLLLLLAGHNDGGGSAAAGGWRAVMGANVALGLQQGLCWSVTVLVMIMIMPVTRRGLASGLNETLGYAAVASAAPIYGVLESVMVHCGWAVPMAALSEPCRVAAMLPMPPPQPLSSSDLGVGSHEVLTSPPSLPPAPLPHLDPQMCTSPDTWDPACLGECQCRGYDRLLEMALLVLLPTGLAVTGLFMVEPSPSAVAATLTTNPVYLPVSSTVVEVEDAGMRLVNQEEGERGEDEAGEAYESRPKRLRADGNTAGGATMASPHSLEADLSPSVGTRGWLKRIKHIMSLYSTPGAGYGVSYRQLSPEQHAETRGLLAPLATSAGAASDLNHRQETFGAYQPVQNQAQNFLEEEAVGRLVQDSQDKQPDSGSLHPLRLQRSPQIHEIPHRAALADGYAALPVPSLEPTSGLGGASATTNGAERGKSFGVPPPPLTLSLKSVPPFEINLGEERAAARDGKPGAIGVGAADVERLNVEHGPGARPSGNNWLESMRHFRRAFVYYTWSNPSTASMCLAGATSNALTSLAWGLLLTWARDSLGVPGPGRNLLTASYSFLKGLVQLLSGAVSDTAGRKAPVVVGLLLNTAGLLTSACGAGWGGRLLGPTVMPQQRLLVQYGYLLLGSCLMGSGAGVFYPVMPAAVVDHHQPQRHQQHDGEVEVSPGRAAAGTCEEPGEHSVAAAMATYRFWRDLGYTVGAMGGPVADWLGVETTLLVTAAICLLVAGVVGLRYEEKTPVGGQKLARCSPQGT</sequence>
<gene>
    <name evidence="9" type="ORF">Vretifemale_5938</name>
    <name evidence="10" type="ORF">Vretimale_5928</name>
</gene>
<feature type="transmembrane region" description="Helical" evidence="8">
    <location>
        <begin position="804"/>
        <end position="823"/>
    </location>
</feature>
<dbReference type="InterPro" id="IPR011701">
    <property type="entry name" value="MFS"/>
</dbReference>
<feature type="transmembrane region" description="Helical" evidence="8">
    <location>
        <begin position="671"/>
        <end position="691"/>
    </location>
</feature>
<dbReference type="Proteomes" id="UP000722791">
    <property type="component" value="Unassembled WGS sequence"/>
</dbReference>
<dbReference type="AlphaFoldDB" id="A0A8J4C666"/>
<keyword evidence="4 8" id="KW-0812">Transmembrane</keyword>
<feature type="transmembrane region" description="Helical" evidence="8">
    <location>
        <begin position="53"/>
        <end position="76"/>
    </location>
</feature>
<feature type="region of interest" description="Disordered" evidence="7">
    <location>
        <begin position="321"/>
        <end position="365"/>
    </location>
</feature>
<feature type="transmembrane region" description="Helical" evidence="8">
    <location>
        <begin position="268"/>
        <end position="286"/>
    </location>
</feature>
<dbReference type="InterPro" id="IPR050171">
    <property type="entry name" value="MFS_Transporters"/>
</dbReference>
<evidence type="ECO:0000256" key="6">
    <source>
        <dbReference type="ARBA" id="ARBA00023136"/>
    </source>
</evidence>
<evidence type="ECO:0000256" key="3">
    <source>
        <dbReference type="ARBA" id="ARBA00022475"/>
    </source>
</evidence>
<feature type="region of interest" description="Disordered" evidence="7">
    <location>
        <begin position="503"/>
        <end position="529"/>
    </location>
</feature>
<feature type="transmembrane region" description="Helical" evidence="8">
    <location>
        <begin position="126"/>
        <end position="146"/>
    </location>
</feature>
<dbReference type="EMBL" id="BNCQ01000008">
    <property type="protein sequence ID" value="GIM01075.1"/>
    <property type="molecule type" value="Genomic_DNA"/>
</dbReference>
<evidence type="ECO:0000256" key="1">
    <source>
        <dbReference type="ARBA" id="ARBA00004651"/>
    </source>
</evidence>
<reference evidence="9" key="1">
    <citation type="journal article" date="2021" name="Proc. Natl. Acad. Sci. U.S.A.">
        <title>Three genomes in the algal genus Volvox reveal the fate of a haploid sex-determining region after a transition to homothallism.</title>
        <authorList>
            <person name="Yamamoto K."/>
            <person name="Hamaji T."/>
            <person name="Kawai-Toyooka H."/>
            <person name="Matsuzaki R."/>
            <person name="Takahashi F."/>
            <person name="Nishimura Y."/>
            <person name="Kawachi M."/>
            <person name="Noguchi H."/>
            <person name="Minakuchi Y."/>
            <person name="Umen J.G."/>
            <person name="Toyoda A."/>
            <person name="Nozaki H."/>
        </authorList>
    </citation>
    <scope>NUCLEOTIDE SEQUENCE</scope>
    <source>
        <strain evidence="10">NIES-3785</strain>
        <strain evidence="9">NIES-3786</strain>
    </source>
</reference>
<comment type="caution">
    <text evidence="9">The sequence shown here is derived from an EMBL/GenBank/DDBJ whole genome shotgun (WGS) entry which is preliminary data.</text>
</comment>
<dbReference type="SUPFAM" id="SSF103473">
    <property type="entry name" value="MFS general substrate transporter"/>
    <property type="match status" value="2"/>
</dbReference>
<dbReference type="GO" id="GO:0022857">
    <property type="term" value="F:transmembrane transporter activity"/>
    <property type="evidence" value="ECO:0007669"/>
    <property type="project" value="InterPro"/>
</dbReference>
<proteinExistence type="predicted"/>
<dbReference type="PANTHER" id="PTHR23517">
    <property type="entry name" value="RESISTANCE PROTEIN MDTM, PUTATIVE-RELATED-RELATED"/>
    <property type="match status" value="1"/>
</dbReference>
<evidence type="ECO:0000313" key="11">
    <source>
        <dbReference type="Proteomes" id="UP000747110"/>
    </source>
</evidence>
<evidence type="ECO:0000256" key="7">
    <source>
        <dbReference type="SAM" id="MobiDB-lite"/>
    </source>
</evidence>
<feature type="transmembrane region" description="Helical" evidence="8">
    <location>
        <begin position="12"/>
        <end position="33"/>
    </location>
</feature>
<dbReference type="Pfam" id="PF07690">
    <property type="entry name" value="MFS_1"/>
    <property type="match status" value="1"/>
</dbReference>
<feature type="transmembrane region" description="Helical" evidence="8">
    <location>
        <begin position="88"/>
        <end position="106"/>
    </location>
</feature>
<dbReference type="PANTHER" id="PTHR23517:SF3">
    <property type="entry name" value="INTEGRAL MEMBRANE TRANSPORT PROTEIN"/>
    <property type="match status" value="1"/>
</dbReference>
<keyword evidence="6 8" id="KW-0472">Membrane</keyword>
<keyword evidence="2" id="KW-0813">Transport</keyword>
<name>A0A8J4C666_9CHLO</name>
<feature type="transmembrane region" description="Helical" evidence="8">
    <location>
        <begin position="712"/>
        <end position="731"/>
    </location>
</feature>
<keyword evidence="5 8" id="KW-1133">Transmembrane helix</keyword>
<evidence type="ECO:0000313" key="9">
    <source>
        <dbReference type="EMBL" id="GIL76366.1"/>
    </source>
</evidence>
<dbReference type="GO" id="GO:0005886">
    <property type="term" value="C:plasma membrane"/>
    <property type="evidence" value="ECO:0007669"/>
    <property type="project" value="UniProtKB-SubCell"/>
</dbReference>
<dbReference type="OrthoDB" id="545962at2759"/>
<accession>A0A8J4C666</accession>
<organism evidence="9 11">
    <name type="scientific">Volvox reticuliferus</name>
    <dbReference type="NCBI Taxonomy" id="1737510"/>
    <lineage>
        <taxon>Eukaryota</taxon>
        <taxon>Viridiplantae</taxon>
        <taxon>Chlorophyta</taxon>
        <taxon>core chlorophytes</taxon>
        <taxon>Chlorophyceae</taxon>
        <taxon>CS clade</taxon>
        <taxon>Chlamydomonadales</taxon>
        <taxon>Volvocaceae</taxon>
        <taxon>Volvox</taxon>
    </lineage>
</organism>
<feature type="compositionally biased region" description="Basic and acidic residues" evidence="7">
    <location>
        <begin position="337"/>
        <end position="346"/>
    </location>
</feature>
<evidence type="ECO:0000256" key="8">
    <source>
        <dbReference type="SAM" id="Phobius"/>
    </source>
</evidence>
<protein>
    <submittedName>
        <fullName evidence="9">Uncharacterized protein</fullName>
    </submittedName>
</protein>
<evidence type="ECO:0000313" key="10">
    <source>
        <dbReference type="EMBL" id="GIM01075.1"/>
    </source>
</evidence>
<keyword evidence="11" id="KW-1185">Reference proteome</keyword>
<evidence type="ECO:0000256" key="4">
    <source>
        <dbReference type="ARBA" id="ARBA00022692"/>
    </source>
</evidence>
<comment type="subcellular location">
    <subcellularLocation>
        <location evidence="1">Cell membrane</location>
        <topology evidence="1">Multi-pass membrane protein</topology>
    </subcellularLocation>
</comment>